<protein>
    <submittedName>
        <fullName evidence="1">Uncharacterized protein</fullName>
    </submittedName>
</protein>
<gene>
    <name evidence="1" type="ORF">ARMGADRAFT_1023270</name>
</gene>
<accession>A0A2H3EQ38</accession>
<evidence type="ECO:0000313" key="1">
    <source>
        <dbReference type="EMBL" id="PBL01884.1"/>
    </source>
</evidence>
<keyword evidence="2" id="KW-1185">Reference proteome</keyword>
<sequence>MTLLLAYEHEKWQHDMKRVHSLDSLVQFLFNGKNIEHMQCLIKDNVCIYKEYSSDHSMDKIEKWQEKLSLRLKYINKEVDTIDINNNNNELLLPEDVLLYFPSAFTAMECKNLKVVSLSVQEGKLHEAMAYDAIISLHNVVKDVMVAKKNNWTYVFEIAIEDSMGTQDSKCKCCAWLTLDDDESESKQPADDVLRYAEATRQKQAIYTKIKAIAKVQLKVINYGLRHMVQRILNEACEVFKQVILNTSEIETWM</sequence>
<name>A0A2H3EQ38_ARMGA</name>
<dbReference type="Proteomes" id="UP000217790">
    <property type="component" value="Unassembled WGS sequence"/>
</dbReference>
<dbReference type="OrthoDB" id="3053737at2759"/>
<dbReference type="AlphaFoldDB" id="A0A2H3EQ38"/>
<organism evidence="1 2">
    <name type="scientific">Armillaria gallica</name>
    <name type="common">Bulbous honey fungus</name>
    <name type="synonym">Armillaria bulbosa</name>
    <dbReference type="NCBI Taxonomy" id="47427"/>
    <lineage>
        <taxon>Eukaryota</taxon>
        <taxon>Fungi</taxon>
        <taxon>Dikarya</taxon>
        <taxon>Basidiomycota</taxon>
        <taxon>Agaricomycotina</taxon>
        <taxon>Agaricomycetes</taxon>
        <taxon>Agaricomycetidae</taxon>
        <taxon>Agaricales</taxon>
        <taxon>Marasmiineae</taxon>
        <taxon>Physalacriaceae</taxon>
        <taxon>Armillaria</taxon>
    </lineage>
</organism>
<proteinExistence type="predicted"/>
<reference evidence="2" key="1">
    <citation type="journal article" date="2017" name="Nat. Ecol. Evol.">
        <title>Genome expansion and lineage-specific genetic innovations in the forest pathogenic fungi Armillaria.</title>
        <authorList>
            <person name="Sipos G."/>
            <person name="Prasanna A.N."/>
            <person name="Walter M.C."/>
            <person name="O'Connor E."/>
            <person name="Balint B."/>
            <person name="Krizsan K."/>
            <person name="Kiss B."/>
            <person name="Hess J."/>
            <person name="Varga T."/>
            <person name="Slot J."/>
            <person name="Riley R."/>
            <person name="Boka B."/>
            <person name="Rigling D."/>
            <person name="Barry K."/>
            <person name="Lee J."/>
            <person name="Mihaltcheva S."/>
            <person name="LaButti K."/>
            <person name="Lipzen A."/>
            <person name="Waldron R."/>
            <person name="Moloney N.M."/>
            <person name="Sperisen C."/>
            <person name="Kredics L."/>
            <person name="Vagvoelgyi C."/>
            <person name="Patrignani A."/>
            <person name="Fitzpatrick D."/>
            <person name="Nagy I."/>
            <person name="Doyle S."/>
            <person name="Anderson J.B."/>
            <person name="Grigoriev I.V."/>
            <person name="Gueldener U."/>
            <person name="Muensterkoetter M."/>
            <person name="Nagy L.G."/>
        </authorList>
    </citation>
    <scope>NUCLEOTIDE SEQUENCE [LARGE SCALE GENOMIC DNA]</scope>
    <source>
        <strain evidence="2">Ar21-2</strain>
    </source>
</reference>
<dbReference type="InParanoid" id="A0A2H3EQ38"/>
<evidence type="ECO:0000313" key="2">
    <source>
        <dbReference type="Proteomes" id="UP000217790"/>
    </source>
</evidence>
<dbReference type="EMBL" id="KZ293645">
    <property type="protein sequence ID" value="PBL01884.1"/>
    <property type="molecule type" value="Genomic_DNA"/>
</dbReference>